<evidence type="ECO:0000259" key="2">
    <source>
        <dbReference type="Pfam" id="PF12248"/>
    </source>
</evidence>
<dbReference type="InterPro" id="IPR002495">
    <property type="entry name" value="Glyco_trans_8"/>
</dbReference>
<protein>
    <recommendedName>
        <fullName evidence="2">Farnesoic acid O-methyl transferase domain-containing protein</fullName>
    </recommendedName>
</protein>
<organism evidence="3">
    <name type="scientific">Cladocopium goreaui</name>
    <dbReference type="NCBI Taxonomy" id="2562237"/>
    <lineage>
        <taxon>Eukaryota</taxon>
        <taxon>Sar</taxon>
        <taxon>Alveolata</taxon>
        <taxon>Dinophyceae</taxon>
        <taxon>Suessiales</taxon>
        <taxon>Symbiodiniaceae</taxon>
        <taxon>Cladocopium</taxon>
    </lineage>
</organism>
<dbReference type="SUPFAM" id="SSF53448">
    <property type="entry name" value="Nucleotide-diphospho-sugar transferases"/>
    <property type="match status" value="1"/>
</dbReference>
<dbReference type="Pfam" id="PF12248">
    <property type="entry name" value="Methyltransf_FA"/>
    <property type="match status" value="1"/>
</dbReference>
<accession>A0A9P1G9K5</accession>
<keyword evidence="5" id="KW-1185">Reference proteome</keyword>
<feature type="compositionally biased region" description="Polar residues" evidence="1">
    <location>
        <begin position="1"/>
        <end position="26"/>
    </location>
</feature>
<evidence type="ECO:0000313" key="3">
    <source>
        <dbReference type="EMBL" id="CAI4002232.1"/>
    </source>
</evidence>
<dbReference type="GO" id="GO:0016757">
    <property type="term" value="F:glycosyltransferase activity"/>
    <property type="evidence" value="ECO:0007669"/>
    <property type="project" value="InterPro"/>
</dbReference>
<dbReference type="OrthoDB" id="411524at2759"/>
<dbReference type="Gene3D" id="3.90.550.10">
    <property type="entry name" value="Spore Coat Polysaccharide Biosynthesis Protein SpsA, Chain A"/>
    <property type="match status" value="1"/>
</dbReference>
<dbReference type="Pfam" id="PF01501">
    <property type="entry name" value="Glyco_transf_8"/>
    <property type="match status" value="1"/>
</dbReference>
<dbReference type="EMBL" id="CAMXCT010003068">
    <property type="protein sequence ID" value="CAI4002232.1"/>
    <property type="molecule type" value="Genomic_DNA"/>
</dbReference>
<comment type="caution">
    <text evidence="3">The sequence shown here is derived from an EMBL/GenBank/DDBJ whole genome shotgun (WGS) entry which is preliminary data.</text>
</comment>
<evidence type="ECO:0000313" key="4">
    <source>
        <dbReference type="EMBL" id="CAL4789544.1"/>
    </source>
</evidence>
<evidence type="ECO:0000313" key="5">
    <source>
        <dbReference type="Proteomes" id="UP001152797"/>
    </source>
</evidence>
<evidence type="ECO:0000256" key="1">
    <source>
        <dbReference type="SAM" id="MobiDB-lite"/>
    </source>
</evidence>
<feature type="domain" description="Farnesoic acid O-methyl transferase" evidence="2">
    <location>
        <begin position="789"/>
        <end position="882"/>
    </location>
</feature>
<gene>
    <name evidence="3" type="ORF">C1SCF055_LOCUS28201</name>
</gene>
<dbReference type="EMBL" id="CAMXCT030003068">
    <property type="protein sequence ID" value="CAL4789544.1"/>
    <property type="molecule type" value="Genomic_DNA"/>
</dbReference>
<name>A0A9P1G9K5_9DINO</name>
<dbReference type="InterPro" id="IPR029044">
    <property type="entry name" value="Nucleotide-diphossugar_trans"/>
</dbReference>
<proteinExistence type="predicted"/>
<feature type="region of interest" description="Disordered" evidence="1">
    <location>
        <begin position="1"/>
        <end position="62"/>
    </location>
</feature>
<dbReference type="InterPro" id="IPR022041">
    <property type="entry name" value="Methyltransf_FA"/>
</dbReference>
<dbReference type="EMBL" id="CAMXCT020003068">
    <property type="protein sequence ID" value="CAL1155607.1"/>
    <property type="molecule type" value="Genomic_DNA"/>
</dbReference>
<reference evidence="3" key="1">
    <citation type="submission" date="2022-10" db="EMBL/GenBank/DDBJ databases">
        <authorList>
            <person name="Chen Y."/>
            <person name="Dougan E. K."/>
            <person name="Chan C."/>
            <person name="Rhodes N."/>
            <person name="Thang M."/>
        </authorList>
    </citation>
    <scope>NUCLEOTIDE SEQUENCE</scope>
</reference>
<dbReference type="Proteomes" id="UP001152797">
    <property type="component" value="Unassembled WGS sequence"/>
</dbReference>
<reference evidence="4 5" key="2">
    <citation type="submission" date="2024-05" db="EMBL/GenBank/DDBJ databases">
        <authorList>
            <person name="Chen Y."/>
            <person name="Shah S."/>
            <person name="Dougan E. K."/>
            <person name="Thang M."/>
            <person name="Chan C."/>
        </authorList>
    </citation>
    <scope>NUCLEOTIDE SEQUENCE [LARGE SCALE GENOMIC DNA]</scope>
</reference>
<sequence length="915" mass="102795">MAAASLQKNHQTELTMPRSTDLTELTEQNDRLLWHDSGNGTAQEPKMEWKRVPSGAGEETVKTVRVKRWSRWLDQNRQGALTGHQDPVPTSAPFLKVQVGSVPKTKPAKPSVAMALAMARMARHALVGAAGPSRPSRSRLGMAGHLLCGLGPHGPLLRSAKALLRPREDRQVLGGVEMSGVKHGVKHGECCGVEFQQLLIKSAAKELRNAEDLNTLGEIYLLLETFLNFLNYDNVDAWELIAHTAGKRALAEYNAFTSFAEDMASHFDSESFRQQKFHVMKEINHAAHLIENFFQVAWYDHSRQIGKSPVETDINEVRPRFENALKVYQVVQNAADTLLYDAVARYGMIPGTPRLSTAPEVVLVLTVVGPWASVGIVTFWSILRTRSTPLRVFIFGDQAGIRDWRAMMRTVKSATPHVMHRLRFDYIDIFQHPRMIAYFSRLPSECAASNMSKALYARLLCHELLPLDVERAIAMDLGDILVFEDILGLWEEGDHLQPDELLAAASHRSQEESLRQTKPSELNGGVVLYEVSRMRQGNYTEDTLRAAIIGLEKGYQHFCVWDQDILNAMREDLWGLKGVRLLPCRWSIFPMANWQFFWNTPSFWLRELVERRRYPGLLAADHFEHFCPNHILMLHTVFAFEKREHRQLARNVALAQGIRNQQPGSSIKAPDGTRCACGERASLLHVPSTMKLWPWVQRLFRFHSPSFLPEVHDEALFRSRNEQGEELGGGFWGSEDSKDLEIMRQGTLEWARDTGSSVVSGNCATTPTSLGNYAHIDFPNGPAGEVQSLKLKAQTNASQDAHLFFGTIYTVPNGLQSLGLELVIDAFEGTKSILRWGIQGEEIAEFRGRILERGQWTSLWVDIKSSGEVQVAAGESGNVFLDIALDITGTYDLTHGKIYAGSLGQKPAHWLLCRE</sequence>
<dbReference type="AlphaFoldDB" id="A0A9P1G9K5"/>